<sequence length="58" mass="6287">MAEGLMSVVWDLRRVRRGGPELVAERQRTRLADLLARAGPTRRTTGSCTATCPTGSTT</sequence>
<organism evidence="2 3">
    <name type="scientific">Micromonospora tarensis</name>
    <dbReference type="NCBI Taxonomy" id="2806100"/>
    <lineage>
        <taxon>Bacteria</taxon>
        <taxon>Bacillati</taxon>
        <taxon>Actinomycetota</taxon>
        <taxon>Actinomycetes</taxon>
        <taxon>Micromonosporales</taxon>
        <taxon>Micromonosporaceae</taxon>
        <taxon>Micromonospora</taxon>
    </lineage>
</organism>
<protein>
    <submittedName>
        <fullName evidence="2">Uncharacterized protein</fullName>
    </submittedName>
</protein>
<dbReference type="Proteomes" id="UP000622245">
    <property type="component" value="Unassembled WGS sequence"/>
</dbReference>
<accession>A0ABS1YAQ8</accession>
<reference evidence="2 3" key="1">
    <citation type="submission" date="2021-01" db="EMBL/GenBank/DDBJ databases">
        <title>Draft genome sequence of Micromonospora sp. strain STR1s_6.</title>
        <authorList>
            <person name="Karlyshev A."/>
            <person name="Jawad R."/>
        </authorList>
    </citation>
    <scope>NUCLEOTIDE SEQUENCE [LARGE SCALE GENOMIC DNA]</scope>
    <source>
        <strain evidence="2 3">STR1S-6</strain>
    </source>
</reference>
<feature type="region of interest" description="Disordered" evidence="1">
    <location>
        <begin position="37"/>
        <end position="58"/>
    </location>
</feature>
<evidence type="ECO:0000256" key="1">
    <source>
        <dbReference type="SAM" id="MobiDB-lite"/>
    </source>
</evidence>
<gene>
    <name evidence="2" type="ORF">JM949_02740</name>
</gene>
<name>A0ABS1YAQ8_9ACTN</name>
<proteinExistence type="predicted"/>
<dbReference type="EMBL" id="JAEVHL010000006">
    <property type="protein sequence ID" value="MBM0274457.1"/>
    <property type="molecule type" value="Genomic_DNA"/>
</dbReference>
<dbReference type="RefSeq" id="WP_203146877.1">
    <property type="nucleotide sequence ID" value="NZ_JAEVHL010000006.1"/>
</dbReference>
<evidence type="ECO:0000313" key="3">
    <source>
        <dbReference type="Proteomes" id="UP000622245"/>
    </source>
</evidence>
<keyword evidence="3" id="KW-1185">Reference proteome</keyword>
<feature type="compositionally biased region" description="Polar residues" evidence="1">
    <location>
        <begin position="42"/>
        <end position="58"/>
    </location>
</feature>
<evidence type="ECO:0000313" key="2">
    <source>
        <dbReference type="EMBL" id="MBM0274457.1"/>
    </source>
</evidence>
<comment type="caution">
    <text evidence="2">The sequence shown here is derived from an EMBL/GenBank/DDBJ whole genome shotgun (WGS) entry which is preliminary data.</text>
</comment>